<evidence type="ECO:0000313" key="3">
    <source>
        <dbReference type="EMBL" id="KAK1402924.1"/>
    </source>
</evidence>
<reference evidence="3" key="1">
    <citation type="submission" date="2023-02" db="EMBL/GenBank/DDBJ databases">
        <title>Genome of toxic invasive species Heracleum sosnowskyi carries increased number of genes despite the absence of recent whole-genome duplications.</title>
        <authorList>
            <person name="Schelkunov M."/>
            <person name="Shtratnikova V."/>
            <person name="Makarenko M."/>
            <person name="Klepikova A."/>
            <person name="Omelchenko D."/>
            <person name="Novikova G."/>
            <person name="Obukhova E."/>
            <person name="Bogdanov V."/>
            <person name="Penin A."/>
            <person name="Logacheva M."/>
        </authorList>
    </citation>
    <scope>NUCLEOTIDE SEQUENCE</scope>
    <source>
        <strain evidence="3">Hsosn_3</strain>
        <tissue evidence="3">Leaf</tissue>
    </source>
</reference>
<gene>
    <name evidence="3" type="ORF">POM88_002529</name>
</gene>
<feature type="domain" description="Bet v I/Major latex protein" evidence="2">
    <location>
        <begin position="1"/>
        <end position="155"/>
    </location>
</feature>
<name>A0AAD8JEW0_9APIA</name>
<dbReference type="InterPro" id="IPR000916">
    <property type="entry name" value="Bet_v_I/MLP"/>
</dbReference>
<dbReference type="InterPro" id="IPR023393">
    <property type="entry name" value="START-like_dom_sf"/>
</dbReference>
<evidence type="ECO:0000313" key="4">
    <source>
        <dbReference type="Proteomes" id="UP001237642"/>
    </source>
</evidence>
<proteinExistence type="inferred from homology"/>
<dbReference type="PANTHER" id="PTHR31213:SF70">
    <property type="entry name" value="MAJOR ALLERGEN PRU AR 1-LIKE"/>
    <property type="match status" value="1"/>
</dbReference>
<dbReference type="GO" id="GO:0005737">
    <property type="term" value="C:cytoplasm"/>
    <property type="evidence" value="ECO:0007669"/>
    <property type="project" value="TreeGrafter"/>
</dbReference>
<dbReference type="GO" id="GO:0009738">
    <property type="term" value="P:abscisic acid-activated signaling pathway"/>
    <property type="evidence" value="ECO:0007669"/>
    <property type="project" value="InterPro"/>
</dbReference>
<dbReference type="GO" id="GO:0006952">
    <property type="term" value="P:defense response"/>
    <property type="evidence" value="ECO:0007669"/>
    <property type="project" value="InterPro"/>
</dbReference>
<dbReference type="SUPFAM" id="SSF55961">
    <property type="entry name" value="Bet v1-like"/>
    <property type="match status" value="1"/>
</dbReference>
<accession>A0AAD8JEW0</accession>
<protein>
    <submittedName>
        <fullName evidence="3">Major allergen Pru ar 1</fullName>
    </submittedName>
</protein>
<evidence type="ECO:0000256" key="1">
    <source>
        <dbReference type="ARBA" id="ARBA00009744"/>
    </source>
</evidence>
<dbReference type="InterPro" id="IPR050279">
    <property type="entry name" value="Plant_def-hormone_signal"/>
</dbReference>
<comment type="caution">
    <text evidence="3">The sequence shown here is derived from an EMBL/GenBank/DDBJ whole genome shotgun (WGS) entry which is preliminary data.</text>
</comment>
<sequence length="160" mass="17933">MGIFTFTDELTSPVAPARIFRASIVDSHNLIPKLLPHAVKSIELLKGDGGAGSVKQINFAEGSKIRYLKHHIDDLNEENYVYNYTLIEGEGMMDKIDKISYEVKFEASCTGGTISKMTTKVYAKDNFQLKDEEINAGKEKVMGMYKIVEAYLLQNPDAYV</sequence>
<dbReference type="GO" id="GO:0004864">
    <property type="term" value="F:protein phosphatase inhibitor activity"/>
    <property type="evidence" value="ECO:0007669"/>
    <property type="project" value="InterPro"/>
</dbReference>
<dbReference type="FunFam" id="3.30.530.20:FF:000007">
    <property type="entry name" value="Major pollen allergen Bet v 1-A"/>
    <property type="match status" value="1"/>
</dbReference>
<dbReference type="PRINTS" id="PR00634">
    <property type="entry name" value="BETALLERGEN"/>
</dbReference>
<organism evidence="3 4">
    <name type="scientific">Heracleum sosnowskyi</name>
    <dbReference type="NCBI Taxonomy" id="360622"/>
    <lineage>
        <taxon>Eukaryota</taxon>
        <taxon>Viridiplantae</taxon>
        <taxon>Streptophyta</taxon>
        <taxon>Embryophyta</taxon>
        <taxon>Tracheophyta</taxon>
        <taxon>Spermatophyta</taxon>
        <taxon>Magnoliopsida</taxon>
        <taxon>eudicotyledons</taxon>
        <taxon>Gunneridae</taxon>
        <taxon>Pentapetalae</taxon>
        <taxon>asterids</taxon>
        <taxon>campanulids</taxon>
        <taxon>Apiales</taxon>
        <taxon>Apiaceae</taxon>
        <taxon>Apioideae</taxon>
        <taxon>apioid superclade</taxon>
        <taxon>Tordylieae</taxon>
        <taxon>Tordyliinae</taxon>
        <taxon>Heracleum</taxon>
    </lineage>
</organism>
<dbReference type="Gene3D" id="3.30.530.20">
    <property type="match status" value="1"/>
</dbReference>
<keyword evidence="4" id="KW-1185">Reference proteome</keyword>
<comment type="similarity">
    <text evidence="1">Belongs to the BetVI family.</text>
</comment>
<dbReference type="Proteomes" id="UP001237642">
    <property type="component" value="Unassembled WGS sequence"/>
</dbReference>
<dbReference type="GO" id="GO:0005634">
    <property type="term" value="C:nucleus"/>
    <property type="evidence" value="ECO:0007669"/>
    <property type="project" value="TreeGrafter"/>
</dbReference>
<dbReference type="InterPro" id="IPR024949">
    <property type="entry name" value="Bet_v_I_allergen"/>
</dbReference>
<evidence type="ECO:0000259" key="2">
    <source>
        <dbReference type="Pfam" id="PF00407"/>
    </source>
</evidence>
<dbReference type="GO" id="GO:0038023">
    <property type="term" value="F:signaling receptor activity"/>
    <property type="evidence" value="ECO:0007669"/>
    <property type="project" value="InterPro"/>
</dbReference>
<dbReference type="AlphaFoldDB" id="A0AAD8JEW0"/>
<dbReference type="Pfam" id="PF00407">
    <property type="entry name" value="Bet_v_1"/>
    <property type="match status" value="1"/>
</dbReference>
<dbReference type="EMBL" id="JAUIZM010000001">
    <property type="protein sequence ID" value="KAK1402924.1"/>
    <property type="molecule type" value="Genomic_DNA"/>
</dbReference>
<reference evidence="3" key="2">
    <citation type="submission" date="2023-05" db="EMBL/GenBank/DDBJ databases">
        <authorList>
            <person name="Schelkunov M.I."/>
        </authorList>
    </citation>
    <scope>NUCLEOTIDE SEQUENCE</scope>
    <source>
        <strain evidence="3">Hsosn_3</strain>
        <tissue evidence="3">Leaf</tissue>
    </source>
</reference>
<dbReference type="GO" id="GO:0010427">
    <property type="term" value="F:abscisic acid binding"/>
    <property type="evidence" value="ECO:0007669"/>
    <property type="project" value="InterPro"/>
</dbReference>
<dbReference type="CDD" id="cd07816">
    <property type="entry name" value="Bet_v1-like"/>
    <property type="match status" value="1"/>
</dbReference>
<dbReference type="PANTHER" id="PTHR31213">
    <property type="entry name" value="OS08G0374000 PROTEIN-RELATED"/>
    <property type="match status" value="1"/>
</dbReference>